<dbReference type="Proteomes" id="UP001162060">
    <property type="component" value="Unassembled WGS sequence"/>
</dbReference>
<protein>
    <submittedName>
        <fullName evidence="1">Uncharacterized protein</fullName>
    </submittedName>
</protein>
<gene>
    <name evidence="1" type="ORF">PM001_LOCUS29854</name>
</gene>
<sequence length="126" mass="14508">MFHLDSNYQHKVFVNEPDFYLRRPMRGTINGVVTVLRSDLPRFDSAAEVTHLTVDGRYLVVRVIVEGLPQYLHNVYAPVDRQEKHKFFSSLATNEFVIRATHLGLGDLSTSLDPDSTRRLWTCVMT</sequence>
<organism evidence="1 2">
    <name type="scientific">Peronospora matthiolae</name>
    <dbReference type="NCBI Taxonomy" id="2874970"/>
    <lineage>
        <taxon>Eukaryota</taxon>
        <taxon>Sar</taxon>
        <taxon>Stramenopiles</taxon>
        <taxon>Oomycota</taxon>
        <taxon>Peronosporomycetes</taxon>
        <taxon>Peronosporales</taxon>
        <taxon>Peronosporaceae</taxon>
        <taxon>Peronospora</taxon>
    </lineage>
</organism>
<evidence type="ECO:0000313" key="2">
    <source>
        <dbReference type="Proteomes" id="UP001162060"/>
    </source>
</evidence>
<dbReference type="EMBL" id="CAKLBY020000310">
    <property type="protein sequence ID" value="CAK7944704.1"/>
    <property type="molecule type" value="Genomic_DNA"/>
</dbReference>
<proteinExistence type="predicted"/>
<evidence type="ECO:0000313" key="1">
    <source>
        <dbReference type="EMBL" id="CAK7944704.1"/>
    </source>
</evidence>
<comment type="caution">
    <text evidence="1">The sequence shown here is derived from an EMBL/GenBank/DDBJ whole genome shotgun (WGS) entry which is preliminary data.</text>
</comment>
<accession>A0AAV1VCN3</accession>
<name>A0AAV1VCN3_9STRA</name>
<dbReference type="AlphaFoldDB" id="A0AAV1VCN3"/>
<reference evidence="1" key="1">
    <citation type="submission" date="2024-01" db="EMBL/GenBank/DDBJ databases">
        <authorList>
            <person name="Webb A."/>
        </authorList>
    </citation>
    <scope>NUCLEOTIDE SEQUENCE</scope>
    <source>
        <strain evidence="1">Pm1</strain>
    </source>
</reference>